<keyword evidence="2 3" id="KW-0040">ANK repeat</keyword>
<dbReference type="InterPro" id="IPR036770">
    <property type="entry name" value="Ankyrin_rpt-contain_sf"/>
</dbReference>
<dbReference type="PANTHER" id="PTHR24173">
    <property type="entry name" value="ANKYRIN REPEAT CONTAINING"/>
    <property type="match status" value="1"/>
</dbReference>
<sequence length="187" mass="20417">MSRRACRPQPRAAKGQADCLLMLLKLAEKTDVINLKDKQGRTPLMLATWDSNTDCVNMLLERGSNPDTGERRNHTALHYAAVVGGEQCVSALLVHGAFILCRDFHGRSPLHLAASCGHARILLLLLEAAALSDPLDSLLDYSGYTPAHWAAYHVTKRKLINLPDPVHLLPSLQCSPVFSSVVLVCST</sequence>
<dbReference type="SUPFAM" id="SSF48403">
    <property type="entry name" value="Ankyrin repeat"/>
    <property type="match status" value="1"/>
</dbReference>
<gene>
    <name evidence="4" type="ORF">IRJ41_020554</name>
</gene>
<evidence type="ECO:0000256" key="3">
    <source>
        <dbReference type="PROSITE-ProRule" id="PRU00023"/>
    </source>
</evidence>
<feature type="repeat" description="ANK" evidence="3">
    <location>
        <begin position="39"/>
        <end position="71"/>
    </location>
</feature>
<accession>A0A9W7TBI7</accession>
<organism evidence="4 5">
    <name type="scientific">Triplophysa rosa</name>
    <name type="common">Cave loach</name>
    <dbReference type="NCBI Taxonomy" id="992332"/>
    <lineage>
        <taxon>Eukaryota</taxon>
        <taxon>Metazoa</taxon>
        <taxon>Chordata</taxon>
        <taxon>Craniata</taxon>
        <taxon>Vertebrata</taxon>
        <taxon>Euteleostomi</taxon>
        <taxon>Actinopterygii</taxon>
        <taxon>Neopterygii</taxon>
        <taxon>Teleostei</taxon>
        <taxon>Ostariophysi</taxon>
        <taxon>Cypriniformes</taxon>
        <taxon>Nemacheilidae</taxon>
        <taxon>Triplophysa</taxon>
    </lineage>
</organism>
<feature type="repeat" description="ANK" evidence="3">
    <location>
        <begin position="105"/>
        <end position="137"/>
    </location>
</feature>
<comment type="caution">
    <text evidence="4">The sequence shown here is derived from an EMBL/GenBank/DDBJ whole genome shotgun (WGS) entry which is preliminary data.</text>
</comment>
<dbReference type="Pfam" id="PF12796">
    <property type="entry name" value="Ank_2"/>
    <property type="match status" value="2"/>
</dbReference>
<evidence type="ECO:0000313" key="4">
    <source>
        <dbReference type="EMBL" id="KAI7795433.1"/>
    </source>
</evidence>
<dbReference type="AlphaFoldDB" id="A0A9W7TBI7"/>
<evidence type="ECO:0000256" key="2">
    <source>
        <dbReference type="ARBA" id="ARBA00023043"/>
    </source>
</evidence>
<dbReference type="PANTHER" id="PTHR24173:SF74">
    <property type="entry name" value="ANKYRIN REPEAT DOMAIN-CONTAINING PROTEIN 16"/>
    <property type="match status" value="1"/>
</dbReference>
<dbReference type="EMBL" id="JAFHDT010000020">
    <property type="protein sequence ID" value="KAI7795433.1"/>
    <property type="molecule type" value="Genomic_DNA"/>
</dbReference>
<name>A0A9W7TBI7_TRIRA</name>
<dbReference type="SMART" id="SM00248">
    <property type="entry name" value="ANK"/>
    <property type="match status" value="3"/>
</dbReference>
<protein>
    <submittedName>
        <fullName evidence="4">Serine/threonine-protein phosphatase 6 regulatory ankyrin repeat subunit C</fullName>
    </submittedName>
</protein>
<dbReference type="Gene3D" id="1.25.40.20">
    <property type="entry name" value="Ankyrin repeat-containing domain"/>
    <property type="match status" value="2"/>
</dbReference>
<dbReference type="Proteomes" id="UP001059041">
    <property type="component" value="Linkage Group LG20"/>
</dbReference>
<dbReference type="InterPro" id="IPR002110">
    <property type="entry name" value="Ankyrin_rpt"/>
</dbReference>
<reference evidence="4" key="1">
    <citation type="submission" date="2021-02" db="EMBL/GenBank/DDBJ databases">
        <title>Comparative genomics reveals that relaxation of natural selection precedes convergent phenotypic evolution of cavefish.</title>
        <authorList>
            <person name="Peng Z."/>
        </authorList>
    </citation>
    <scope>NUCLEOTIDE SEQUENCE</scope>
    <source>
        <tissue evidence="4">Muscle</tissue>
    </source>
</reference>
<keyword evidence="5" id="KW-1185">Reference proteome</keyword>
<proteinExistence type="predicted"/>
<evidence type="ECO:0000313" key="5">
    <source>
        <dbReference type="Proteomes" id="UP001059041"/>
    </source>
</evidence>
<dbReference type="PROSITE" id="PS50088">
    <property type="entry name" value="ANK_REPEAT"/>
    <property type="match status" value="3"/>
</dbReference>
<keyword evidence="1" id="KW-0677">Repeat</keyword>
<feature type="repeat" description="ANK" evidence="3">
    <location>
        <begin position="72"/>
        <end position="104"/>
    </location>
</feature>
<dbReference type="PROSITE" id="PS50297">
    <property type="entry name" value="ANK_REP_REGION"/>
    <property type="match status" value="2"/>
</dbReference>
<evidence type="ECO:0000256" key="1">
    <source>
        <dbReference type="ARBA" id="ARBA00022737"/>
    </source>
</evidence>